<evidence type="ECO:0000256" key="2">
    <source>
        <dbReference type="SAM" id="Phobius"/>
    </source>
</evidence>
<keyword evidence="2" id="KW-0472">Membrane</keyword>
<dbReference type="Pfam" id="PF13719">
    <property type="entry name" value="Zn_ribbon_5"/>
    <property type="match status" value="1"/>
</dbReference>
<dbReference type="RefSeq" id="WP_305730893.1">
    <property type="nucleotide sequence ID" value="NZ_OW150024.1"/>
</dbReference>
<evidence type="ECO:0000256" key="1">
    <source>
        <dbReference type="SAM" id="MobiDB-lite"/>
    </source>
</evidence>
<feature type="compositionally biased region" description="Pro residues" evidence="1">
    <location>
        <begin position="222"/>
        <end position="231"/>
    </location>
</feature>
<dbReference type="Proteomes" id="UP001295463">
    <property type="component" value="Chromosome"/>
</dbReference>
<keyword evidence="5" id="KW-1185">Reference proteome</keyword>
<dbReference type="InterPro" id="IPR011723">
    <property type="entry name" value="Znf/thioredoxin_put"/>
</dbReference>
<sequence>MIVQCEQCRTKFRLDDEKVSERGVKVRCAKCRHVFTVQREENAPETAPPLGAAAAAPPSPVAEDLWAPALETADATVRMAAAPPAEPEVAGFEPEPSPVFDFGDTPLEASPAATDTAAAVDTTFGDISLATSPPPSFGPAASEFDLAQTDAAAGSVDFSDLSFGSEPAATGQETFGDMTMVMAPPQQPAESAAPFPPPEPAIGIENPFDEPTVSSPAMAAELPPPLPPGDTPAPTGTPAAFMFSPAPTPDAAAAAEDSFGLGDLTFENETTAGRPAVVEAPPAPTSPAITFAVPEQPQSEEVPPLAISSRRRQSPLLSSLIAVVTVLVVGALGYLSYHHLSDGPGALKLFEKSRVPAEEGRITIQKTGAFFLEQTTAGELLVITGEAVNQFSKPRASLQVKATLYAGDGSVLTSKTAYAGNQLTREQLLTMPADKIETTMNNQFGDSLVNLEVQPGKAIPFTIVVVNPPKEGRDFAVEAAGSTVAASK</sequence>
<proteinExistence type="predicted"/>
<dbReference type="NCBIfam" id="TIGR02098">
    <property type="entry name" value="MJ0042_CXXC"/>
    <property type="match status" value="1"/>
</dbReference>
<dbReference type="InterPro" id="IPR021834">
    <property type="entry name" value="DUF3426"/>
</dbReference>
<protein>
    <recommendedName>
        <fullName evidence="3">Zinc finger/thioredoxin putative domain-containing protein</fullName>
    </recommendedName>
</protein>
<feature type="domain" description="Zinc finger/thioredoxin putative" evidence="3">
    <location>
        <begin position="1"/>
        <end position="37"/>
    </location>
</feature>
<dbReference type="Pfam" id="PF11906">
    <property type="entry name" value="DUF3426"/>
    <property type="match status" value="1"/>
</dbReference>
<feature type="region of interest" description="Disordered" evidence="1">
    <location>
        <begin position="39"/>
        <end position="58"/>
    </location>
</feature>
<evidence type="ECO:0000313" key="5">
    <source>
        <dbReference type="Proteomes" id="UP001295463"/>
    </source>
</evidence>
<organism evidence="4 5">
    <name type="scientific">Trichlorobacter ammonificans</name>
    <dbReference type="NCBI Taxonomy" id="2916410"/>
    <lineage>
        <taxon>Bacteria</taxon>
        <taxon>Pseudomonadati</taxon>
        <taxon>Thermodesulfobacteriota</taxon>
        <taxon>Desulfuromonadia</taxon>
        <taxon>Geobacterales</taxon>
        <taxon>Geobacteraceae</taxon>
        <taxon>Trichlorobacter</taxon>
    </lineage>
</organism>
<evidence type="ECO:0000313" key="4">
    <source>
        <dbReference type="EMBL" id="CAH2029916.1"/>
    </source>
</evidence>
<keyword evidence="2" id="KW-0812">Transmembrane</keyword>
<keyword evidence="2" id="KW-1133">Transmembrane helix</keyword>
<accession>A0ABM9D3Y2</accession>
<dbReference type="EMBL" id="OW150024">
    <property type="protein sequence ID" value="CAH2029916.1"/>
    <property type="molecule type" value="Genomic_DNA"/>
</dbReference>
<feature type="compositionally biased region" description="Low complexity" evidence="1">
    <location>
        <begin position="44"/>
        <end position="56"/>
    </location>
</feature>
<gene>
    <name evidence="4" type="ORF">GEAMG1_0094</name>
</gene>
<name>A0ABM9D3Y2_9BACT</name>
<feature type="region of interest" description="Disordered" evidence="1">
    <location>
        <begin position="186"/>
        <end position="236"/>
    </location>
</feature>
<evidence type="ECO:0000259" key="3">
    <source>
        <dbReference type="Pfam" id="PF13719"/>
    </source>
</evidence>
<feature type="transmembrane region" description="Helical" evidence="2">
    <location>
        <begin position="316"/>
        <end position="337"/>
    </location>
</feature>
<reference evidence="4 5" key="1">
    <citation type="submission" date="2022-03" db="EMBL/GenBank/DDBJ databases">
        <authorList>
            <person name="Koch H."/>
        </authorList>
    </citation>
    <scope>NUCLEOTIDE SEQUENCE [LARGE SCALE GENOMIC DNA]</scope>
    <source>
        <strain evidence="4 5">G1</strain>
    </source>
</reference>